<comment type="caution">
    <text evidence="3">The sequence shown here is derived from an EMBL/GenBank/DDBJ whole genome shotgun (WGS) entry which is preliminary data.</text>
</comment>
<proteinExistence type="predicted"/>
<organism evidence="3 4">
    <name type="scientific">Apiospora rasikravindrae</name>
    <dbReference type="NCBI Taxonomy" id="990691"/>
    <lineage>
        <taxon>Eukaryota</taxon>
        <taxon>Fungi</taxon>
        <taxon>Dikarya</taxon>
        <taxon>Ascomycota</taxon>
        <taxon>Pezizomycotina</taxon>
        <taxon>Sordariomycetes</taxon>
        <taxon>Xylariomycetidae</taxon>
        <taxon>Amphisphaeriales</taxon>
        <taxon>Apiosporaceae</taxon>
        <taxon>Apiospora</taxon>
    </lineage>
</organism>
<keyword evidence="2" id="KW-0812">Transmembrane</keyword>
<keyword evidence="2" id="KW-1133">Transmembrane helix</keyword>
<feature type="region of interest" description="Disordered" evidence="1">
    <location>
        <begin position="228"/>
        <end position="275"/>
    </location>
</feature>
<evidence type="ECO:0000256" key="2">
    <source>
        <dbReference type="SAM" id="Phobius"/>
    </source>
</evidence>
<dbReference type="Proteomes" id="UP001444661">
    <property type="component" value="Unassembled WGS sequence"/>
</dbReference>
<keyword evidence="4" id="KW-1185">Reference proteome</keyword>
<protein>
    <submittedName>
        <fullName evidence="3">Uncharacterized protein</fullName>
    </submittedName>
</protein>
<evidence type="ECO:0000256" key="1">
    <source>
        <dbReference type="SAM" id="MobiDB-lite"/>
    </source>
</evidence>
<sequence>MSGWHSACETTFEHKDRTYSQIWCCPAGEFGCHLREPRIGPDTTWRACTSTVLDPTAYEAKTTTSADGMGWGYAGPVSSVVIKTTPGEEPYIYWVLPIPLQLPAKTTVPGSSSVISTEAIAYPTVSADTGSGAGEASSSSAADGTRHLSKGSLAGAISASILAALIAAAMVYVCIRRRRRRVQASKNAVIDQDQRVDPYYGKPELPTTDITRAELPGGYGMCSEMDGWSRPAEVPTTAGPEAYVKDAVSPEEEEEEEASRSDAVVYELPSPSTRV</sequence>
<gene>
    <name evidence="3" type="ORF">PG993_006278</name>
</gene>
<evidence type="ECO:0000313" key="4">
    <source>
        <dbReference type="Proteomes" id="UP001444661"/>
    </source>
</evidence>
<keyword evidence="2" id="KW-0472">Membrane</keyword>
<accession>A0ABR1T586</accession>
<feature type="transmembrane region" description="Helical" evidence="2">
    <location>
        <begin position="153"/>
        <end position="175"/>
    </location>
</feature>
<dbReference type="EMBL" id="JAQQWK010000005">
    <property type="protein sequence ID" value="KAK8041755.1"/>
    <property type="molecule type" value="Genomic_DNA"/>
</dbReference>
<name>A0ABR1T586_9PEZI</name>
<reference evidence="3 4" key="1">
    <citation type="submission" date="2023-01" db="EMBL/GenBank/DDBJ databases">
        <title>Analysis of 21 Apiospora genomes using comparative genomics revels a genus with tremendous synthesis potential of carbohydrate active enzymes and secondary metabolites.</title>
        <authorList>
            <person name="Sorensen T."/>
        </authorList>
    </citation>
    <scope>NUCLEOTIDE SEQUENCE [LARGE SCALE GENOMIC DNA]</scope>
    <source>
        <strain evidence="3 4">CBS 33761</strain>
    </source>
</reference>
<evidence type="ECO:0000313" key="3">
    <source>
        <dbReference type="EMBL" id="KAK8041755.1"/>
    </source>
</evidence>